<evidence type="ECO:0000313" key="2">
    <source>
        <dbReference type="EMBL" id="REJ28027.1"/>
    </source>
</evidence>
<dbReference type="Proteomes" id="UP000075683">
    <property type="component" value="Unassembled WGS sequence"/>
</dbReference>
<organism evidence="1 3">
    <name type="scientific">Caldibacillus debilis</name>
    <dbReference type="NCBI Taxonomy" id="301148"/>
    <lineage>
        <taxon>Bacteria</taxon>
        <taxon>Bacillati</taxon>
        <taxon>Bacillota</taxon>
        <taxon>Bacilli</taxon>
        <taxon>Bacillales</taxon>
        <taxon>Bacillaceae</taxon>
        <taxon>Caldibacillus</taxon>
    </lineage>
</organism>
<gene>
    <name evidence="1" type="ORF">B4135_3164</name>
    <name evidence="2" type="ORF">C6P37_09245</name>
</gene>
<reference evidence="1 3" key="1">
    <citation type="submission" date="2016-01" db="EMBL/GenBank/DDBJ databases">
        <title>Draft Genome Sequences of Seven Thermophilic Sporeformers Isolated from Foods.</title>
        <authorList>
            <person name="Berendsen E.M."/>
            <person name="Wells-Bennik M.H."/>
            <person name="Krawcyk A.O."/>
            <person name="De Jong A."/>
            <person name="Holsappel S."/>
            <person name="Eijlander R.T."/>
            <person name="Kuipers O.P."/>
        </authorList>
    </citation>
    <scope>NUCLEOTIDE SEQUENCE [LARGE SCALE GENOMIC DNA]</scope>
    <source>
        <strain evidence="1 3">B4135</strain>
    </source>
</reference>
<evidence type="ECO:0000313" key="3">
    <source>
        <dbReference type="Proteomes" id="UP000075683"/>
    </source>
</evidence>
<evidence type="ECO:0000313" key="1">
    <source>
        <dbReference type="EMBL" id="KYD11730.1"/>
    </source>
</evidence>
<name>A0A150LHK4_9BACI</name>
<proteinExistence type="predicted"/>
<reference evidence="2 4" key="2">
    <citation type="submission" date="2018-03" db="EMBL/GenBank/DDBJ databases">
        <authorList>
            <person name="Keele B.F."/>
        </authorList>
    </citation>
    <scope>NUCLEOTIDE SEQUENCE [LARGE SCALE GENOMIC DNA]</scope>
    <source>
        <strain evidence="2">ZCTH4_d</strain>
    </source>
</reference>
<protein>
    <submittedName>
        <fullName evidence="1">Uncharacterized protein</fullName>
    </submittedName>
</protein>
<comment type="caution">
    <text evidence="1">The sequence shown here is derived from an EMBL/GenBank/DDBJ whole genome shotgun (WGS) entry which is preliminary data.</text>
</comment>
<dbReference type="AlphaFoldDB" id="A0A150LHK4"/>
<evidence type="ECO:0000313" key="4">
    <source>
        <dbReference type="Proteomes" id="UP000257014"/>
    </source>
</evidence>
<dbReference type="Proteomes" id="UP000257014">
    <property type="component" value="Unassembled WGS sequence"/>
</dbReference>
<dbReference type="EMBL" id="LQYT01000104">
    <property type="protein sequence ID" value="KYD11730.1"/>
    <property type="molecule type" value="Genomic_DNA"/>
</dbReference>
<accession>A0A150LHK4</accession>
<sequence>MHKKGERIRKFRLAGIQQFQETVRPWVPAGSRCFNGIFFFAPDGRPSLFRAGPAILTQGSNQRFFPTPFVGLRIIAQKNFTE</sequence>
<dbReference type="EMBL" id="QEWE01000018">
    <property type="protein sequence ID" value="REJ28027.1"/>
    <property type="molecule type" value="Genomic_DNA"/>
</dbReference>
<dbReference type="STRING" id="301148.B4135_3164"/>